<feature type="compositionally biased region" description="Polar residues" evidence="1">
    <location>
        <begin position="158"/>
        <end position="175"/>
    </location>
</feature>
<feature type="signal peptide" evidence="2">
    <location>
        <begin position="1"/>
        <end position="19"/>
    </location>
</feature>
<feature type="compositionally biased region" description="Low complexity" evidence="1">
    <location>
        <begin position="47"/>
        <end position="60"/>
    </location>
</feature>
<dbReference type="AlphaFoldDB" id="A0A4Z0PAT7"/>
<evidence type="ECO:0000256" key="1">
    <source>
        <dbReference type="SAM" id="MobiDB-lite"/>
    </source>
</evidence>
<evidence type="ECO:0000313" key="3">
    <source>
        <dbReference type="EMBL" id="TGE09562.1"/>
    </source>
</evidence>
<keyword evidence="2" id="KW-0732">Signal</keyword>
<feature type="region of interest" description="Disordered" evidence="1">
    <location>
        <begin position="151"/>
        <end position="182"/>
    </location>
</feature>
<feature type="chain" id="PRO_5021199115" description="Curlin associated repeat-containing protein" evidence="2">
    <location>
        <begin position="20"/>
        <end position="267"/>
    </location>
</feature>
<accession>A0A4Z0PAT7</accession>
<dbReference type="OrthoDB" id="875269at2"/>
<evidence type="ECO:0000313" key="4">
    <source>
        <dbReference type="Proteomes" id="UP000298337"/>
    </source>
</evidence>
<organism evidence="3 4">
    <name type="scientific">Hymenobacter fodinae</name>
    <dbReference type="NCBI Taxonomy" id="2510796"/>
    <lineage>
        <taxon>Bacteria</taxon>
        <taxon>Pseudomonadati</taxon>
        <taxon>Bacteroidota</taxon>
        <taxon>Cytophagia</taxon>
        <taxon>Cytophagales</taxon>
        <taxon>Hymenobacteraceae</taxon>
        <taxon>Hymenobacter</taxon>
    </lineage>
</organism>
<evidence type="ECO:0008006" key="5">
    <source>
        <dbReference type="Google" id="ProtNLM"/>
    </source>
</evidence>
<dbReference type="RefSeq" id="WP_135430360.1">
    <property type="nucleotide sequence ID" value="NZ_SRLA01000001.1"/>
</dbReference>
<evidence type="ECO:0000256" key="2">
    <source>
        <dbReference type="SAM" id="SignalP"/>
    </source>
</evidence>
<reference evidence="3 4" key="1">
    <citation type="submission" date="2019-04" db="EMBL/GenBank/DDBJ databases">
        <authorList>
            <person name="Feng G."/>
            <person name="Zhang J."/>
            <person name="Zhu H."/>
        </authorList>
    </citation>
    <scope>NUCLEOTIDE SEQUENCE [LARGE SCALE GENOMIC DNA]</scope>
    <source>
        <strain evidence="3 4">92R-1</strain>
    </source>
</reference>
<gene>
    <name evidence="3" type="ORF">EU556_01635</name>
</gene>
<feature type="region of interest" description="Disordered" evidence="1">
    <location>
        <begin position="41"/>
        <end position="60"/>
    </location>
</feature>
<dbReference type="Proteomes" id="UP000298337">
    <property type="component" value="Unassembled WGS sequence"/>
</dbReference>
<protein>
    <recommendedName>
        <fullName evidence="5">Curlin associated repeat-containing protein</fullName>
    </recommendedName>
</protein>
<keyword evidence="4" id="KW-1185">Reference proteome</keyword>
<sequence>MKKVHLLVAAMLVAGVANAQSGTRQAFRSVNDCIGCGTVDISPRSATQSNPNPNYTPPTSTQIDNCSEVVQGGAGVIAGDNNVAVVDQTGTKNIAKLTQVEGNRNYGLQVQAGTDNRAQANIYGSNNTTLQLQRGTGNRAGINVDQVNGAAIPGGSQNGNNNWAQQRQQGAGTSDGNNNIANINQYGNTNLASQDQIGNTNSGNIFQHTNFSTAVQQQTGNGNTAATYQGRDNVGAGNIPALASESYQRSSILQGGNNNSALVTQDH</sequence>
<comment type="caution">
    <text evidence="3">The sequence shown here is derived from an EMBL/GenBank/DDBJ whole genome shotgun (WGS) entry which is preliminary data.</text>
</comment>
<name>A0A4Z0PAT7_9BACT</name>
<dbReference type="EMBL" id="SRLA01000001">
    <property type="protein sequence ID" value="TGE09562.1"/>
    <property type="molecule type" value="Genomic_DNA"/>
</dbReference>
<proteinExistence type="predicted"/>